<dbReference type="SUPFAM" id="SSF49695">
    <property type="entry name" value="gamma-Crystallin-like"/>
    <property type="match status" value="1"/>
</dbReference>
<dbReference type="InterPro" id="IPR013783">
    <property type="entry name" value="Ig-like_fold"/>
</dbReference>
<dbReference type="SUPFAM" id="SSF49265">
    <property type="entry name" value="Fibronectin type III"/>
    <property type="match status" value="1"/>
</dbReference>
<dbReference type="Gene3D" id="2.60.40.10">
    <property type="entry name" value="Immunoglobulins"/>
    <property type="match status" value="1"/>
</dbReference>
<protein>
    <recommendedName>
        <fullName evidence="2">Fibronectin type-III domain-containing protein</fullName>
    </recommendedName>
</protein>
<dbReference type="PROSITE" id="PS50853">
    <property type="entry name" value="FN3"/>
    <property type="match status" value="1"/>
</dbReference>
<dbReference type="InterPro" id="IPR003961">
    <property type="entry name" value="FN3_dom"/>
</dbReference>
<reference evidence="3 4" key="1">
    <citation type="submission" date="2011-11" db="EMBL/GenBank/DDBJ databases">
        <title>Improved High-Quality Draft sequence of Beggiatoa alba B18lD.</title>
        <authorList>
            <consortium name="US DOE Joint Genome Institute"/>
            <person name="Lucas S."/>
            <person name="Han J."/>
            <person name="Lapidus A."/>
            <person name="Cheng J.-F."/>
            <person name="Goodwin L."/>
            <person name="Pitluck S."/>
            <person name="Peters L."/>
            <person name="Mikhailova N."/>
            <person name="Held B."/>
            <person name="Detter J.C."/>
            <person name="Han C."/>
            <person name="Tapia R."/>
            <person name="Land M."/>
            <person name="Hauser L."/>
            <person name="Kyrpides N."/>
            <person name="Ivanova N."/>
            <person name="Pagani I."/>
            <person name="Samuel K."/>
            <person name="Teske A."/>
            <person name="Mueller J."/>
            <person name="Woyke T."/>
        </authorList>
    </citation>
    <scope>NUCLEOTIDE SEQUENCE [LARGE SCALE GENOMIC DNA]</scope>
    <source>
        <strain evidence="3 4">B18LD</strain>
    </source>
</reference>
<feature type="chain" id="PRO_5005684425" description="Fibronectin type-III domain-containing protein" evidence="1">
    <location>
        <begin position="24"/>
        <end position="1017"/>
    </location>
</feature>
<organism evidence="3 4">
    <name type="scientific">Beggiatoa alba B18LD</name>
    <dbReference type="NCBI Taxonomy" id="395493"/>
    <lineage>
        <taxon>Bacteria</taxon>
        <taxon>Pseudomonadati</taxon>
        <taxon>Pseudomonadota</taxon>
        <taxon>Gammaproteobacteria</taxon>
        <taxon>Thiotrichales</taxon>
        <taxon>Thiotrichaceae</taxon>
        <taxon>Beggiatoa</taxon>
    </lineage>
</organism>
<evidence type="ECO:0000313" key="4">
    <source>
        <dbReference type="Proteomes" id="UP000005744"/>
    </source>
</evidence>
<dbReference type="Pfam" id="PF03995">
    <property type="entry name" value="Inhibitor_I36"/>
    <property type="match status" value="1"/>
</dbReference>
<keyword evidence="4" id="KW-1185">Reference proteome</keyword>
<sequence>MSLKQSYIYIFFIMLCHWSVASAAPPTDPVISVKNIGEIVTIRWYAENATGYRLAYAPYPKAEPVQLIDMGNANEFSTALPLDSAYYVAVQAYNSEGESVFSDVEYFILDQYAVMDASSVDPAQLPLRLEKVQPNSPVIFLPTEEAAIVQADSLQAAETASTEAARLLAVQKPELSPTADGKIGLAIEIAPSIIPRDLVLNFCLEIGDICHNLLVWSDANKGYGDTTTITDLPTDIQTNIYTDLLIPPTLVSVLRDLVQSPQTFTVRTTVVNSKNTQNIAVYTTHLPIVAVTGESTDMTRAAGQARFDFGGVDFGGDRFAVGFKTGLELRPFVFQGLEYTSKDGAPISDGVVKSQFGVRAGPELTLNAKLFGYSFVLLEGGLKILKNTGKNLSGRVELKLFGIDFTAIGDAIGAAEKDKVIDALKILGVLSDESYEKLKSFPFGTICRVEDAQGQSAFKPLNSLTDDQKKTCSSVPEFVSAADKIADNPNKLAKLELTPPTLFDLPIAVMVKQEKTFLLWVIPLKIKGSVTGAVGIQGGGRFENIGEWALTISATPYVKLVGKVSLAVTILVAEAGVEGSLTLIENNLVLLMRILLSTEMKFAGIIRNDLKGPNGKVEIYATWLQPVFGIPPWKRKEARETIVKFSTFQRQDSLATWGGYKETCKDFFCTPQWPSWDTASKPSDNTATNNLNGNNVSASEGVLLEKLSSRPTDTEEGWICLYSDANYQGNEACLKAPTGEDKNLVVNDISLLDKTFNDVVSSIRIGPKTAIGIYEHNNLKGSSHYWYSNTLHGIDNLTSYNFNDSMSSFIVMNLSDHASRASNTEKKACIYRDADYQGGEKCYTPDGSNVSKIAIHDEDWKDKASSVKVFGKGVVLCLIDTGAVETRSCFFGVPAGSLVPNLHTFPEGNTIADKADGLEIYWSADVALSEHFAVDKARINLASSHGKVFIADANKTGEQTGGLEIMTNILLVGPLKEVKLRTNDGKTLNYHLNGDTWDNIFIGEEFNDRIVGVTITK</sequence>
<dbReference type="Gene3D" id="2.60.20.10">
    <property type="entry name" value="Crystallins"/>
    <property type="match status" value="2"/>
</dbReference>
<keyword evidence="1" id="KW-0732">Signal</keyword>
<dbReference type="Proteomes" id="UP000005744">
    <property type="component" value="Unassembled WGS sequence"/>
</dbReference>
<evidence type="ECO:0000313" key="3">
    <source>
        <dbReference type="EMBL" id="EIJ43691.1"/>
    </source>
</evidence>
<evidence type="ECO:0000259" key="2">
    <source>
        <dbReference type="PROSITE" id="PS50853"/>
    </source>
</evidence>
<feature type="domain" description="Fibronectin type-III" evidence="2">
    <location>
        <begin position="25"/>
        <end position="112"/>
    </location>
</feature>
<dbReference type="InterPro" id="IPR011024">
    <property type="entry name" value="G_crystallin-like"/>
</dbReference>
<dbReference type="CDD" id="cd00063">
    <property type="entry name" value="FN3"/>
    <property type="match status" value="1"/>
</dbReference>
<gene>
    <name evidence="3" type="ORF">BegalDRAFT_2858</name>
</gene>
<evidence type="ECO:0000256" key="1">
    <source>
        <dbReference type="SAM" id="SignalP"/>
    </source>
</evidence>
<dbReference type="EMBL" id="JH600070">
    <property type="protein sequence ID" value="EIJ43691.1"/>
    <property type="molecule type" value="Genomic_DNA"/>
</dbReference>
<dbReference type="STRING" id="395493.BegalDRAFT_2858"/>
<feature type="signal peptide" evidence="1">
    <location>
        <begin position="1"/>
        <end position="23"/>
    </location>
</feature>
<name>I3CJ98_9GAMM</name>
<dbReference type="HOGENOM" id="CLU_296594_0_0_6"/>
<accession>I3CJ98</accession>
<proteinExistence type="predicted"/>
<dbReference type="AlphaFoldDB" id="I3CJ98"/>
<dbReference type="InterPro" id="IPR036116">
    <property type="entry name" value="FN3_sf"/>
</dbReference>